<comment type="caution">
    <text evidence="2">The sequence shown here is derived from an EMBL/GenBank/DDBJ whole genome shotgun (WGS) entry which is preliminary data.</text>
</comment>
<dbReference type="GO" id="GO:0003676">
    <property type="term" value="F:nucleic acid binding"/>
    <property type="evidence" value="ECO:0007669"/>
    <property type="project" value="InterPro"/>
</dbReference>
<name>A0A511R433_9DEIN</name>
<protein>
    <submittedName>
        <fullName evidence="2">DNA methylase</fullName>
    </submittedName>
</protein>
<keyword evidence="2" id="KW-0489">Methyltransferase</keyword>
<dbReference type="GO" id="GO:0008168">
    <property type="term" value="F:methyltransferase activity"/>
    <property type="evidence" value="ECO:0007669"/>
    <property type="project" value="UniProtKB-KW"/>
</dbReference>
<keyword evidence="2" id="KW-0808">Transferase</keyword>
<sequence length="907" mass="101060">MSHKRRLIEHRLPLKEISEASAKEKSIRHGHISTLHIWWARRPLAASRAAVFATLVPDTDANYELVKQIVPWEAVKDGNNAAILEARRRVLEAGGGKPPKVLDPFGGGGAIPLEALRLGCEVYSLDLNPVAHLIQRATLEYPQKYGQPSSRAVPEYIRARDTDKGKGRQSLDLGDGEWTSSYQQNPLAAEVRYWGEWVLERAKAELSEFYPPDPDGKTPVAFLWARTVTCTNPTCRAEVPLVRQWWLAKKDKKRIALRPKVEAKRIAFEVVEVAKGEEWPDKGTIERGNATCLVCGTAIPVENVRDEAKQGSWGERLLAVVLSTGVEGKAYRPAKEADRAVFEQAKKRLAELEAGHSGEMSLVPDEPLPPKGTLGFRVNLYGIETWGQLFNPRQALALVTFAKWVREAHAEMLKVGMDEEWARGVATYLGLVFDRQANSNASLCRWHNSGEKLEGVFARQALPMVWDYAEVNPFSDQTGGWVGALEWVNKVIEHGAESAANEGFVLRGTATRLPFEDGFLDAIITDPPYYDAVPYADLSDFFYVWLKRTVGHLYPEHFRTPLTPKREEAVQNPVRHGGDNQKAKQFFEEMMGQAFREMHRVLKPSGEATIVFAHKSTEAWETLISALIKAGFQVEASWPLHTEMQTRLRARESAALASSTFLNCTKREGGGVGFFTDVRREMQEAIRPQLEEFWEAGIRGADFFMSAIGPGLESYSRYDVVKRADGREVGVGDFLDEVRKIVLEFALSRVLGAKALGAVDGPTQFALLALWAYGPELPSDEARKLAQSAGVEIAELGSLVQEKGEKTFVRLSAERAKDERLGLAEEQGQVVMIDALHRTLRLMREGKQAIADYLGEVGYLENEAFWQVAQALAEVLEGSEEGRALKELLAVRQGLPKPKEGASVRLF</sequence>
<evidence type="ECO:0000259" key="1">
    <source>
        <dbReference type="Pfam" id="PF06634"/>
    </source>
</evidence>
<proteinExistence type="predicted"/>
<feature type="domain" description="DUF1156" evidence="1">
    <location>
        <begin position="12"/>
        <end position="62"/>
    </location>
</feature>
<dbReference type="OrthoDB" id="9800801at2"/>
<dbReference type="InterPro" id="IPR009537">
    <property type="entry name" value="DUF1156"/>
</dbReference>
<dbReference type="InterPro" id="IPR002052">
    <property type="entry name" value="DNA_methylase_N6_adenine_CS"/>
</dbReference>
<organism evidence="2 3">
    <name type="scientific">Meiothermus hypogaeus NBRC 106114</name>
    <dbReference type="NCBI Taxonomy" id="1227553"/>
    <lineage>
        <taxon>Bacteria</taxon>
        <taxon>Thermotogati</taxon>
        <taxon>Deinococcota</taxon>
        <taxon>Deinococci</taxon>
        <taxon>Thermales</taxon>
        <taxon>Thermaceae</taxon>
        <taxon>Meiothermus</taxon>
    </lineage>
</organism>
<dbReference type="SUPFAM" id="SSF53335">
    <property type="entry name" value="S-adenosyl-L-methionine-dependent methyltransferases"/>
    <property type="match status" value="1"/>
</dbReference>
<reference evidence="2 3" key="1">
    <citation type="submission" date="2019-07" db="EMBL/GenBank/DDBJ databases">
        <title>Whole genome shotgun sequence of Meiothermus hypogaeus NBRC 106114.</title>
        <authorList>
            <person name="Hosoyama A."/>
            <person name="Uohara A."/>
            <person name="Ohji S."/>
            <person name="Ichikawa N."/>
        </authorList>
    </citation>
    <scope>NUCLEOTIDE SEQUENCE [LARGE SCALE GENOMIC DNA]</scope>
    <source>
        <strain evidence="2 3">NBRC 106114</strain>
    </source>
</reference>
<dbReference type="Proteomes" id="UP000321197">
    <property type="component" value="Unassembled WGS sequence"/>
</dbReference>
<dbReference type="EMBL" id="BJXL01000074">
    <property type="protein sequence ID" value="GEM84057.1"/>
    <property type="molecule type" value="Genomic_DNA"/>
</dbReference>
<dbReference type="Gene3D" id="3.40.50.150">
    <property type="entry name" value="Vaccinia Virus protein VP39"/>
    <property type="match status" value="2"/>
</dbReference>
<gene>
    <name evidence="2" type="ORF">MHY01S_22230</name>
</gene>
<dbReference type="PROSITE" id="PS00092">
    <property type="entry name" value="N6_MTASE"/>
    <property type="match status" value="1"/>
</dbReference>
<dbReference type="AlphaFoldDB" id="A0A511R433"/>
<evidence type="ECO:0000313" key="3">
    <source>
        <dbReference type="Proteomes" id="UP000321197"/>
    </source>
</evidence>
<evidence type="ECO:0000313" key="2">
    <source>
        <dbReference type="EMBL" id="GEM84057.1"/>
    </source>
</evidence>
<accession>A0A511R433</accession>
<dbReference type="RefSeq" id="WP_147075463.1">
    <property type="nucleotide sequence ID" value="NZ_BJXL01000074.1"/>
</dbReference>
<dbReference type="InterPro" id="IPR029063">
    <property type="entry name" value="SAM-dependent_MTases_sf"/>
</dbReference>
<dbReference type="GO" id="GO:0032259">
    <property type="term" value="P:methylation"/>
    <property type="evidence" value="ECO:0007669"/>
    <property type="project" value="UniProtKB-KW"/>
</dbReference>
<dbReference type="Pfam" id="PF06634">
    <property type="entry name" value="DUF1156"/>
    <property type="match status" value="1"/>
</dbReference>